<dbReference type="NCBIfam" id="NF040601">
    <property type="entry name" value="TerS_not_xtmA"/>
    <property type="match status" value="1"/>
</dbReference>
<dbReference type="PANTHER" id="PTHR39184:SF1">
    <property type="entry name" value="PBSX PHAGE TERMINASE LARGE SUBUNIT"/>
    <property type="match status" value="1"/>
</dbReference>
<evidence type="ECO:0000259" key="4">
    <source>
        <dbReference type="Pfam" id="PF17288"/>
    </source>
</evidence>
<feature type="domain" description="Terminase ATPase subunit N-terminal" evidence="3">
    <location>
        <begin position="16"/>
        <end position="50"/>
    </location>
</feature>
<dbReference type="Gene3D" id="3.40.50.300">
    <property type="entry name" value="P-loop containing nucleotide triphosphate hydrolases"/>
    <property type="match status" value="1"/>
</dbReference>
<dbReference type="Pfam" id="PF17288">
    <property type="entry name" value="Terminase_3C"/>
    <property type="match status" value="1"/>
</dbReference>
<evidence type="ECO:0000313" key="5">
    <source>
        <dbReference type="EMBL" id="CRZ34939.1"/>
    </source>
</evidence>
<dbReference type="InterPro" id="IPR052380">
    <property type="entry name" value="Viral_DNA_packaging_terminase"/>
</dbReference>
<feature type="domain" description="Phage terminase large subunit C-terminal" evidence="4">
    <location>
        <begin position="487"/>
        <end position="627"/>
    </location>
</feature>
<feature type="domain" description="Phage terminase large subunit N-terminal" evidence="2">
    <location>
        <begin position="253"/>
        <end position="451"/>
    </location>
</feature>
<dbReference type="NCBIfam" id="TIGR01547">
    <property type="entry name" value="phage_term_2"/>
    <property type="match status" value="1"/>
</dbReference>
<dbReference type="EMBL" id="CVTD020000017">
    <property type="protein sequence ID" value="CRZ34939.1"/>
    <property type="molecule type" value="Genomic_DNA"/>
</dbReference>
<evidence type="ECO:0000313" key="6">
    <source>
        <dbReference type="Proteomes" id="UP000236497"/>
    </source>
</evidence>
<dbReference type="InterPro" id="IPR006437">
    <property type="entry name" value="Phage_terminase_lsu"/>
</dbReference>
<sequence>MNEVRAPDKEQIKREYLKGVKPKELSEKYNISINTIKSWIKRYGWSKLNNKEGAPVKKKGAPFNNKNAVGNKGGAAPIGNKNAEKHGFFAKWLPEETFEIFQEIQQKDPLDILWDNIMLQFTAIVRAQKIMFVKDQQDKTVEKIEEKDGNVIGERWEVQQAWDKHANFLQAQSRAMKTLESMIRQYDELLHKNWDMATEEQKQRIEKLKAETMKLQPADNSEGVKYNGIPSTMIAPVFAPVAFDIANREHLEYVFPGGRGSTKSSFISLQIIDLLMKNEDIHAVIARQVADTLRTSVYAQMQWAIEALGLEDEYYCTVSPLEITRKSTGQKIYFRGADDPGKIKSIKVPFGYIGVLWFEELDQFEGEEAVRKIEQSVIRGGEKAWIFKSFNPPKSANNWANKYIKIPKATRLVTHSTYLDVPKQWLGKPFLDEAEFLKEVNPTAYENEYMGVANGTGGNIFDNVTIREITDAEIKEFDRIYNGVDWGWYPDPYHFSRMHYDSARHKLYIFMEYRCWKQSNQETANKLRELGITENDLITCDSAEQKSVSDYKAYGLLARGAEKGPGSVDYSMKWLQSLSEIIIDNRRCPYTAEEFLNYEYERDKEGNIISGYPDKNNHAIDAVRYAMNPVWKRRGQ</sequence>
<dbReference type="Pfam" id="PF06056">
    <property type="entry name" value="Terminase_5"/>
    <property type="match status" value="1"/>
</dbReference>
<keyword evidence="6" id="KW-1185">Reference proteome</keyword>
<evidence type="ECO:0000256" key="1">
    <source>
        <dbReference type="SAM" id="MobiDB-lite"/>
    </source>
</evidence>
<dbReference type="Gene3D" id="3.30.420.280">
    <property type="match status" value="1"/>
</dbReference>
<protein>
    <recommendedName>
        <fullName evidence="7">PBSX family phage terminase large subunit</fullName>
    </recommendedName>
</protein>
<evidence type="ECO:0008006" key="7">
    <source>
        <dbReference type="Google" id="ProtNLM"/>
    </source>
</evidence>
<gene>
    <name evidence="5" type="ORF">HHT355_1739</name>
</gene>
<name>A0A0H5SHH6_HERHM</name>
<feature type="region of interest" description="Disordered" evidence="1">
    <location>
        <begin position="54"/>
        <end position="77"/>
    </location>
</feature>
<dbReference type="Gene3D" id="1.10.10.60">
    <property type="entry name" value="Homeodomain-like"/>
    <property type="match status" value="1"/>
</dbReference>
<dbReference type="Pfam" id="PF04466">
    <property type="entry name" value="Terminase_3"/>
    <property type="match status" value="1"/>
</dbReference>
<dbReference type="InterPro" id="IPR035413">
    <property type="entry name" value="Terminase_L_C"/>
</dbReference>
<dbReference type="RefSeq" id="WP_158245938.1">
    <property type="nucleotide sequence ID" value="NZ_CVTD020000017.1"/>
</dbReference>
<dbReference type="Proteomes" id="UP000236497">
    <property type="component" value="Unassembled WGS sequence"/>
</dbReference>
<organism evidence="5 6">
    <name type="scientific">Herbinix hemicellulosilytica</name>
    <dbReference type="NCBI Taxonomy" id="1564487"/>
    <lineage>
        <taxon>Bacteria</taxon>
        <taxon>Bacillati</taxon>
        <taxon>Bacillota</taxon>
        <taxon>Clostridia</taxon>
        <taxon>Lachnospirales</taxon>
        <taxon>Lachnospiraceae</taxon>
        <taxon>Herbinix</taxon>
    </lineage>
</organism>
<dbReference type="InterPro" id="IPR027417">
    <property type="entry name" value="P-loop_NTPase"/>
</dbReference>
<reference evidence="5 6" key="1">
    <citation type="submission" date="2015-06" db="EMBL/GenBank/DDBJ databases">
        <authorList>
            <person name="Wibberg Daniel"/>
        </authorList>
    </citation>
    <scope>NUCLEOTIDE SEQUENCE [LARGE SCALE GENOMIC DNA]</scope>
    <source>
        <strain evidence="5 6">T3/55T</strain>
    </source>
</reference>
<dbReference type="InterPro" id="IPR035412">
    <property type="entry name" value="Terminase_L_N"/>
</dbReference>
<dbReference type="InterPro" id="IPR010332">
    <property type="entry name" value="ATPase_terminase-su_N"/>
</dbReference>
<evidence type="ECO:0000259" key="3">
    <source>
        <dbReference type="Pfam" id="PF06056"/>
    </source>
</evidence>
<dbReference type="PANTHER" id="PTHR39184">
    <property type="match status" value="1"/>
</dbReference>
<dbReference type="AlphaFoldDB" id="A0A0H5SHH6"/>
<proteinExistence type="predicted"/>
<accession>A0A0H5SHH6</accession>
<evidence type="ECO:0000259" key="2">
    <source>
        <dbReference type="Pfam" id="PF04466"/>
    </source>
</evidence>